<evidence type="ECO:0000256" key="2">
    <source>
        <dbReference type="ARBA" id="ARBA00022801"/>
    </source>
</evidence>
<dbReference type="KEGG" id="ise:JBKA6_1280"/>
<dbReference type="GO" id="GO:0004252">
    <property type="term" value="F:serine-type endopeptidase activity"/>
    <property type="evidence" value="ECO:0007669"/>
    <property type="project" value="InterPro"/>
</dbReference>
<evidence type="ECO:0000256" key="1">
    <source>
        <dbReference type="ARBA" id="ARBA00022670"/>
    </source>
</evidence>
<keyword evidence="2" id="KW-0378">Hydrolase</keyword>
<feature type="domain" description="Dipeptidylpeptidase IV N-terminal" evidence="5">
    <location>
        <begin position="177"/>
        <end position="520"/>
    </location>
</feature>
<dbReference type="GO" id="GO:0008239">
    <property type="term" value="F:dipeptidyl-peptidase activity"/>
    <property type="evidence" value="ECO:0007669"/>
    <property type="project" value="TreeGrafter"/>
</dbReference>
<dbReference type="InterPro" id="IPR001375">
    <property type="entry name" value="Peptidase_S9_cat"/>
</dbReference>
<gene>
    <name evidence="6" type="ORF">JBKA6_1280</name>
</gene>
<dbReference type="Pfam" id="PF00326">
    <property type="entry name" value="Peptidase_S9"/>
    <property type="match status" value="1"/>
</dbReference>
<sequence length="803" mass="93997">MEGEGGGYKKWSKPIPNRGIILESIFNYFWQKSSSMNRDKEIYHLLFTHFKGIALIIFQKKLFMKHTINSVVKTTVVFYDKRTISTFLLCIFLTFFSLLSHSQKKDISLEDIFKNNILKAQRIGNIHNMKNVRKYTLANEKGTSIDVYNYGDTEKEYSIFDANNFSEINNFSEYFFSEDEKLILLSTDQERIYRHSRLAKHFIYNISDKTIEALSQEKEIAPKFSPDGKKIAFVRDNNIFVKTLNTKLETQITFDGKKNSVINGIADWVYEEEFSFVRAFKWSNDSRKVAFIRFDEANVLEFSMDIFGKGTYPTQTKIKYPKAGSENSKVSVHVYDLEKSKTFKVDLSDYTDFYVPRIYWTSENDKLCVLVMNRHQNKIDFLFVDTDQKRQEVVFVDTDLSYIELEMDVFFLPDNSFIWPSDRSGWNHLYLFENKNKKIRQITSGDWEVTKFYGYNSGQIYYQSTRDDEGNEGINRHVYSIDISGNNNKRLSKNTGVNRAFFSSDFTHFINEYSSVDIPYSYDLYNNKGEFIKKIKDNKELENNLKDYKISKKSIFTIKTDGGYDLNASMIKPYNFDSKKMYPVLFDVYGGPGSQKVSNSWKNDLWHQFLSQKGFIVVSVDNRGTGFKGRDFKKITYKKLGKYEIEDQIYAAKYFRELPFVKRDNIGFFGWSYGGYMASLAITKGADVFSTAIAVAPVTSWYFYDTIYTERYMGLPKENIRGYEDNTPFKYLDNFKGKYLLIHGSADDNVHYQNSMTMVEHLVQKNKQFDLFVYPDKNHGIYGGNTTLHLFTKITDFILNNLK</sequence>
<dbReference type="AlphaFoldDB" id="A0A1J1E2W8"/>
<keyword evidence="1" id="KW-0645">Protease</keyword>
<accession>A0A1J1E2W8</accession>
<dbReference type="InterPro" id="IPR050278">
    <property type="entry name" value="Serine_Prot_S9B/DPPIV"/>
</dbReference>
<keyword evidence="7" id="KW-1185">Reference proteome</keyword>
<dbReference type="Gene3D" id="3.40.50.1820">
    <property type="entry name" value="alpha/beta hydrolase"/>
    <property type="match status" value="1"/>
</dbReference>
<dbReference type="EMBL" id="AP014564">
    <property type="protein sequence ID" value="BAV95293.1"/>
    <property type="molecule type" value="Genomic_DNA"/>
</dbReference>
<dbReference type="InterPro" id="IPR002469">
    <property type="entry name" value="Peptidase_S9B_N"/>
</dbReference>
<dbReference type="PROSITE" id="PS00708">
    <property type="entry name" value="PRO_ENDOPEP_SER"/>
    <property type="match status" value="1"/>
</dbReference>
<protein>
    <submittedName>
        <fullName evidence="6">Dipeptidyl peptidase IV</fullName>
    </submittedName>
</protein>
<dbReference type="PANTHER" id="PTHR11731:SF193">
    <property type="entry name" value="DIPEPTIDYL PEPTIDASE 9"/>
    <property type="match status" value="1"/>
</dbReference>
<organism evidence="6 7">
    <name type="scientific">Ichthyobacterium seriolicida</name>
    <dbReference type="NCBI Taxonomy" id="242600"/>
    <lineage>
        <taxon>Bacteria</taxon>
        <taxon>Pseudomonadati</taxon>
        <taxon>Bacteroidota</taxon>
        <taxon>Flavobacteriia</taxon>
        <taxon>Flavobacteriales</taxon>
        <taxon>Ichthyobacteriaceae</taxon>
        <taxon>Ichthyobacterium</taxon>
    </lineage>
</organism>
<reference evidence="6 7" key="1">
    <citation type="submission" date="2014-03" db="EMBL/GenBank/DDBJ databases">
        <title>complete genome sequence of Flavobacteriaceae bacterium JBKA-6.</title>
        <authorList>
            <person name="Takano T."/>
            <person name="Nakamura Y."/>
            <person name="Takuma S."/>
            <person name="Yasuike M."/>
            <person name="Matsuyama T."/>
            <person name="Sakai T."/>
            <person name="Fujiwara A."/>
            <person name="Kimoto K."/>
            <person name="Fukuda Y."/>
            <person name="Kondo H."/>
            <person name="Hirono I."/>
            <person name="Nakayasu C."/>
        </authorList>
    </citation>
    <scope>NUCLEOTIDE SEQUENCE [LARGE SCALE GENOMIC DNA]</scope>
    <source>
        <strain evidence="6 7">JBKA-6</strain>
    </source>
</reference>
<dbReference type="SUPFAM" id="SSF82171">
    <property type="entry name" value="DPP6 N-terminal domain-like"/>
    <property type="match status" value="1"/>
</dbReference>
<dbReference type="Proteomes" id="UP000243197">
    <property type="component" value="Chromosome"/>
</dbReference>
<dbReference type="Gene3D" id="2.140.10.30">
    <property type="entry name" value="Dipeptidylpeptidase IV, N-terminal domain"/>
    <property type="match status" value="1"/>
</dbReference>
<evidence type="ECO:0000259" key="4">
    <source>
        <dbReference type="Pfam" id="PF00326"/>
    </source>
</evidence>
<dbReference type="InterPro" id="IPR002471">
    <property type="entry name" value="Pept_S9_AS"/>
</dbReference>
<dbReference type="FunFam" id="3.40.50.1820:FF:000003">
    <property type="entry name" value="Dipeptidyl peptidase 4"/>
    <property type="match status" value="1"/>
</dbReference>
<keyword evidence="3" id="KW-0325">Glycoprotein</keyword>
<dbReference type="Pfam" id="PF00930">
    <property type="entry name" value="DPPIV_N"/>
    <property type="match status" value="1"/>
</dbReference>
<proteinExistence type="predicted"/>
<name>A0A1J1E2W8_9FLAO</name>
<evidence type="ECO:0000259" key="5">
    <source>
        <dbReference type="Pfam" id="PF00930"/>
    </source>
</evidence>
<dbReference type="GO" id="GO:0006508">
    <property type="term" value="P:proteolysis"/>
    <property type="evidence" value="ECO:0007669"/>
    <property type="project" value="UniProtKB-KW"/>
</dbReference>
<evidence type="ECO:0000313" key="7">
    <source>
        <dbReference type="Proteomes" id="UP000243197"/>
    </source>
</evidence>
<feature type="domain" description="Peptidase S9 prolyl oligopeptidase catalytic" evidence="4">
    <location>
        <begin position="607"/>
        <end position="803"/>
    </location>
</feature>
<evidence type="ECO:0000256" key="3">
    <source>
        <dbReference type="ARBA" id="ARBA00023180"/>
    </source>
</evidence>
<dbReference type="InterPro" id="IPR029058">
    <property type="entry name" value="AB_hydrolase_fold"/>
</dbReference>
<evidence type="ECO:0000313" key="6">
    <source>
        <dbReference type="EMBL" id="BAV95293.1"/>
    </source>
</evidence>
<dbReference type="PANTHER" id="PTHR11731">
    <property type="entry name" value="PROTEASE FAMILY S9B,C DIPEPTIDYL-PEPTIDASE IV-RELATED"/>
    <property type="match status" value="1"/>
</dbReference>
<dbReference type="SUPFAM" id="SSF53474">
    <property type="entry name" value="alpha/beta-Hydrolases"/>
    <property type="match status" value="1"/>
</dbReference>